<evidence type="ECO:0000313" key="8">
    <source>
        <dbReference type="EMBL" id="EPE25188.1"/>
    </source>
</evidence>
<dbReference type="RefSeq" id="XP_008088103.1">
    <property type="nucleotide sequence ID" value="XM_008089912.1"/>
</dbReference>
<keyword evidence="6" id="KW-0788">Thiol protease</keyword>
<dbReference type="CDD" id="cd22749">
    <property type="entry name" value="Otubain_C65"/>
    <property type="match status" value="1"/>
</dbReference>
<dbReference type="GO" id="GO:0071108">
    <property type="term" value="P:protein K48-linked deubiquitination"/>
    <property type="evidence" value="ECO:0007669"/>
    <property type="project" value="TreeGrafter"/>
</dbReference>
<dbReference type="InterPro" id="IPR042467">
    <property type="entry name" value="Peptidase_C65_otubain_sub2"/>
</dbReference>
<dbReference type="GO" id="GO:0006508">
    <property type="term" value="P:proteolysis"/>
    <property type="evidence" value="ECO:0007669"/>
    <property type="project" value="UniProtKB-KW"/>
</dbReference>
<dbReference type="InterPro" id="IPR019400">
    <property type="entry name" value="Peptidase_C65_otubain"/>
</dbReference>
<dbReference type="OMA" id="WMKLNPH"/>
<dbReference type="HOGENOM" id="CLU_014832_1_1_1"/>
<feature type="compositionally biased region" description="Polar residues" evidence="7">
    <location>
        <begin position="552"/>
        <end position="561"/>
    </location>
</feature>
<evidence type="ECO:0000313" key="9">
    <source>
        <dbReference type="Proteomes" id="UP000016922"/>
    </source>
</evidence>
<evidence type="ECO:0000256" key="2">
    <source>
        <dbReference type="ARBA" id="ARBA00012759"/>
    </source>
</evidence>
<evidence type="ECO:0000256" key="6">
    <source>
        <dbReference type="ARBA" id="ARBA00022807"/>
    </source>
</evidence>
<comment type="catalytic activity">
    <reaction evidence="1">
        <text>Thiol-dependent hydrolysis of ester, thioester, amide, peptide and isopeptide bonds formed by the C-terminal Gly of ubiquitin (a 76-residue protein attached to proteins as an intracellular targeting signal).</text>
        <dbReference type="EC" id="3.4.19.12"/>
    </reaction>
</comment>
<dbReference type="GO" id="GO:0004843">
    <property type="term" value="F:cysteine-type deubiquitinase activity"/>
    <property type="evidence" value="ECO:0007669"/>
    <property type="project" value="UniProtKB-EC"/>
</dbReference>
<dbReference type="eggNOG" id="KOG3991">
    <property type="taxonomic scope" value="Eukaryota"/>
</dbReference>
<evidence type="ECO:0000256" key="3">
    <source>
        <dbReference type="ARBA" id="ARBA00022670"/>
    </source>
</evidence>
<sequence>MFQPQATPFSFNAYGVGVGLSAPGAEYPAAFQPSSSVTDNGGPTLFRDPIFTTHYNQNPNPNPNNHRHNHNNHPRQRYTMADNGMNDMDAQEALAREFQPPLEGPLVGEKKSSAAITAEYARADPIYVAKTANLPQTYSHYRPILGDGNCGWRAAGFSYFETLLRTGDKAVLETEVARMTSLNNLLTVSGGFESWIFEDMVEVTTDLLRDLASLVQTSPQAASALLEERFNTPEISNTIVYHLRLLASSWLAGHRTTYQGYIEDVAGVDGYRKNVLEPVDNEIDHVGMVLLIDVLLKPIGFAVEIVYLDRSEGTSVNTHILQSEDANGVPTNPGGPMIYLLYRPSHYDILYKDSPPIPVQPLPQVIHTPSLQVQRVAFSQQQHSVQSTPMDFNLDLHGLLTMPGFGGGLPLQQSHHGFSTHYTSPIDRTYAASPISSMSPISPGASSATTPSSTTMASYSAQPMMNSSLSKPMVASHPAYTQNTTIPVHSHLPPHPSHPPALQTHSIPPSELPSPSSAGGSFRPSKYEWEAGWAHEGPVQFLTSTFKNSHYNTAHYNNPNFQPEEWSPDADDPLPTRKRSG</sequence>
<dbReference type="OrthoDB" id="18915at2759"/>
<dbReference type="SUPFAM" id="SSF54001">
    <property type="entry name" value="Cysteine proteinases"/>
    <property type="match status" value="1"/>
</dbReference>
<evidence type="ECO:0000256" key="1">
    <source>
        <dbReference type="ARBA" id="ARBA00000707"/>
    </source>
</evidence>
<dbReference type="GO" id="GO:0005634">
    <property type="term" value="C:nucleus"/>
    <property type="evidence" value="ECO:0007669"/>
    <property type="project" value="TreeGrafter"/>
</dbReference>
<dbReference type="InterPro" id="IPR038765">
    <property type="entry name" value="Papain-like_cys_pep_sf"/>
</dbReference>
<keyword evidence="3" id="KW-0645">Protease</keyword>
<dbReference type="EMBL" id="KE145372">
    <property type="protein sequence ID" value="EPE25188.1"/>
    <property type="molecule type" value="Genomic_DNA"/>
</dbReference>
<dbReference type="GeneID" id="19470810"/>
<evidence type="ECO:0000256" key="7">
    <source>
        <dbReference type="SAM" id="MobiDB-lite"/>
    </source>
</evidence>
<dbReference type="GO" id="GO:0043130">
    <property type="term" value="F:ubiquitin binding"/>
    <property type="evidence" value="ECO:0007669"/>
    <property type="project" value="TreeGrafter"/>
</dbReference>
<proteinExistence type="predicted"/>
<dbReference type="Gene3D" id="3.30.200.60">
    <property type="entry name" value="Peptidase C65 Otubain, subdomain 1"/>
    <property type="match status" value="1"/>
</dbReference>
<dbReference type="InterPro" id="IPR042468">
    <property type="entry name" value="Peptidase_C65_otubain_sub1"/>
</dbReference>
<dbReference type="AlphaFoldDB" id="S3DEV8"/>
<keyword evidence="9" id="KW-1185">Reference proteome</keyword>
<accession>S3DEV8</accession>
<feature type="region of interest" description="Disordered" evidence="7">
    <location>
        <begin position="434"/>
        <end position="454"/>
    </location>
</feature>
<evidence type="ECO:0000256" key="4">
    <source>
        <dbReference type="ARBA" id="ARBA00022786"/>
    </source>
</evidence>
<gene>
    <name evidence="8" type="ORF">GLAREA_11769</name>
</gene>
<evidence type="ECO:0000256" key="5">
    <source>
        <dbReference type="ARBA" id="ARBA00022801"/>
    </source>
</evidence>
<keyword evidence="5" id="KW-0378">Hydrolase</keyword>
<dbReference type="Proteomes" id="UP000016922">
    <property type="component" value="Unassembled WGS sequence"/>
</dbReference>
<feature type="region of interest" description="Disordered" evidence="7">
    <location>
        <begin position="552"/>
        <end position="581"/>
    </location>
</feature>
<keyword evidence="4" id="KW-0833">Ubl conjugation pathway</keyword>
<organism evidence="8 9">
    <name type="scientific">Glarea lozoyensis (strain ATCC 20868 / MF5171)</name>
    <dbReference type="NCBI Taxonomy" id="1116229"/>
    <lineage>
        <taxon>Eukaryota</taxon>
        <taxon>Fungi</taxon>
        <taxon>Dikarya</taxon>
        <taxon>Ascomycota</taxon>
        <taxon>Pezizomycotina</taxon>
        <taxon>Leotiomycetes</taxon>
        <taxon>Helotiales</taxon>
        <taxon>Helotiaceae</taxon>
        <taxon>Glarea</taxon>
    </lineage>
</organism>
<dbReference type="EC" id="3.4.19.12" evidence="2"/>
<name>S3DEV8_GLAL2</name>
<feature type="compositionally biased region" description="Low complexity" evidence="7">
    <location>
        <begin position="506"/>
        <end position="517"/>
    </location>
</feature>
<dbReference type="Gene3D" id="1.20.1300.20">
    <property type="entry name" value="Peptidase C65 Otubain, subdomain 2"/>
    <property type="match status" value="1"/>
</dbReference>
<dbReference type="KEGG" id="glz:GLAREA_11769"/>
<protein>
    <recommendedName>
        <fullName evidence="2">ubiquitinyl hydrolase 1</fullName>
        <ecNumber evidence="2">3.4.19.12</ecNumber>
    </recommendedName>
</protein>
<feature type="region of interest" description="Disordered" evidence="7">
    <location>
        <begin position="484"/>
        <end position="523"/>
    </location>
</feature>
<dbReference type="STRING" id="1116229.S3DEV8"/>
<dbReference type="Pfam" id="PF10275">
    <property type="entry name" value="Peptidase_C65"/>
    <property type="match status" value="1"/>
</dbReference>
<dbReference type="PANTHER" id="PTHR12931">
    <property type="entry name" value="UBIQUITIN THIOLESTERASE PROTEIN OTUB"/>
    <property type="match status" value="1"/>
</dbReference>
<reference evidence="8 9" key="1">
    <citation type="journal article" date="2013" name="BMC Genomics">
        <title>Genomics-driven discovery of the pneumocandin biosynthetic gene cluster in the fungus Glarea lozoyensis.</title>
        <authorList>
            <person name="Chen L."/>
            <person name="Yue Q."/>
            <person name="Zhang X."/>
            <person name="Xiang M."/>
            <person name="Wang C."/>
            <person name="Li S."/>
            <person name="Che Y."/>
            <person name="Ortiz-Lopez F.J."/>
            <person name="Bills G.F."/>
            <person name="Liu X."/>
            <person name="An Z."/>
        </authorList>
    </citation>
    <scope>NUCLEOTIDE SEQUENCE [LARGE SCALE GENOMIC DNA]</scope>
    <source>
        <strain evidence="9">ATCC 20868 / MF5171</strain>
    </source>
</reference>
<dbReference type="PANTHER" id="PTHR12931:SF15">
    <property type="entry name" value="UBIQUITIN THIOESTERASE OTUBAIN-LIKE"/>
    <property type="match status" value="1"/>
</dbReference>